<dbReference type="InterPro" id="IPR014322">
    <property type="entry name" value="RNA_pol_sigma-B/F/G"/>
</dbReference>
<dbReference type="NCBIfam" id="TIGR02980">
    <property type="entry name" value="SigBFG"/>
    <property type="match status" value="1"/>
</dbReference>
<dbReference type="InterPro" id="IPR000792">
    <property type="entry name" value="Tscrpt_reg_LuxR_C"/>
</dbReference>
<dbReference type="PRINTS" id="PR00046">
    <property type="entry name" value="SIGMA70FCT"/>
</dbReference>
<dbReference type="InterPro" id="IPR007624">
    <property type="entry name" value="RNA_pol_sigma70_r3"/>
</dbReference>
<dbReference type="InterPro" id="IPR013324">
    <property type="entry name" value="RNA_pol_sigma_r3/r4-like"/>
</dbReference>
<accession>A0A917Q709</accession>
<name>A0A917Q709_9NOCA</name>
<dbReference type="SUPFAM" id="SSF88659">
    <property type="entry name" value="Sigma3 and sigma4 domains of RNA polymerase sigma factors"/>
    <property type="match status" value="2"/>
</dbReference>
<dbReference type="InterPro" id="IPR007630">
    <property type="entry name" value="RNA_pol_sigma70_r4"/>
</dbReference>
<dbReference type="AlphaFoldDB" id="A0A917Q709"/>
<evidence type="ECO:0000256" key="1">
    <source>
        <dbReference type="ARBA" id="ARBA00023015"/>
    </source>
</evidence>
<evidence type="ECO:0000256" key="2">
    <source>
        <dbReference type="ARBA" id="ARBA00023082"/>
    </source>
</evidence>
<evidence type="ECO:0000256" key="4">
    <source>
        <dbReference type="ARBA" id="ARBA00023163"/>
    </source>
</evidence>
<comment type="caution">
    <text evidence="6">The sequence shown here is derived from an EMBL/GenBank/DDBJ whole genome shotgun (WGS) entry which is preliminary data.</text>
</comment>
<dbReference type="EMBL" id="BMMW01000001">
    <property type="protein sequence ID" value="GGK32769.1"/>
    <property type="molecule type" value="Genomic_DNA"/>
</dbReference>
<dbReference type="CDD" id="cd06171">
    <property type="entry name" value="Sigma70_r4"/>
    <property type="match status" value="1"/>
</dbReference>
<keyword evidence="4" id="KW-0804">Transcription</keyword>
<dbReference type="NCBIfam" id="TIGR02937">
    <property type="entry name" value="sigma70-ECF"/>
    <property type="match status" value="1"/>
</dbReference>
<dbReference type="Pfam" id="PF04542">
    <property type="entry name" value="Sigma70_r2"/>
    <property type="match status" value="1"/>
</dbReference>
<dbReference type="PANTHER" id="PTHR30385:SF4">
    <property type="entry name" value="RNA POLYMERASE SIGMA-E FACTOR"/>
    <property type="match status" value="1"/>
</dbReference>
<dbReference type="GO" id="GO:0003677">
    <property type="term" value="F:DNA binding"/>
    <property type="evidence" value="ECO:0007669"/>
    <property type="project" value="UniProtKB-KW"/>
</dbReference>
<evidence type="ECO:0000259" key="5">
    <source>
        <dbReference type="SMART" id="SM00421"/>
    </source>
</evidence>
<proteinExistence type="predicted"/>
<evidence type="ECO:0000256" key="3">
    <source>
        <dbReference type="ARBA" id="ARBA00023125"/>
    </source>
</evidence>
<dbReference type="InterPro" id="IPR036388">
    <property type="entry name" value="WH-like_DNA-bd_sf"/>
</dbReference>
<dbReference type="RefSeq" id="WP_188826681.1">
    <property type="nucleotide sequence ID" value="NZ_BMMW01000001.1"/>
</dbReference>
<keyword evidence="7" id="KW-1185">Reference proteome</keyword>
<dbReference type="InterPro" id="IPR014284">
    <property type="entry name" value="RNA_pol_sigma-70_dom"/>
</dbReference>
<dbReference type="Pfam" id="PF04539">
    <property type="entry name" value="Sigma70_r3"/>
    <property type="match status" value="1"/>
</dbReference>
<keyword evidence="2" id="KW-0731">Sigma factor</keyword>
<dbReference type="Gene3D" id="1.10.10.10">
    <property type="entry name" value="Winged helix-like DNA-binding domain superfamily/Winged helix DNA-binding domain"/>
    <property type="match status" value="2"/>
</dbReference>
<feature type="domain" description="HTH luxR-type" evidence="5">
    <location>
        <begin position="205"/>
        <end position="263"/>
    </location>
</feature>
<dbReference type="InterPro" id="IPR000943">
    <property type="entry name" value="RNA_pol_sigma70"/>
</dbReference>
<gene>
    <name evidence="6" type="primary">sigF</name>
    <name evidence="6" type="ORF">GCM10011591_00590</name>
</gene>
<dbReference type="SMART" id="SM00421">
    <property type="entry name" value="HTH_LUXR"/>
    <property type="match status" value="1"/>
</dbReference>
<dbReference type="InterPro" id="IPR013325">
    <property type="entry name" value="RNA_pol_sigma_r2"/>
</dbReference>
<evidence type="ECO:0000313" key="7">
    <source>
        <dbReference type="Proteomes" id="UP000612956"/>
    </source>
</evidence>
<sequence>MNEDSTSPSHGDSYDHIEDLFTELDAAPAGEEHDTLRAEVIERCLPLADHIARKFAGRGEQFDDLEQTARVGLVLAVDRFDTERGHTFLSFAIPTIMGEVRRHFRDRTWAVHVPRRLKELQQRINPAVEELCQRLGHMPSARELATELDVDVLEVSRAMVASNGYQTNPIDGADDGFSKAVSATLGADESCYELTENAITVRPLLADLPPRERQVLTMRFFGELTQSEIAARLGVSQMQVSRMLSRTLASLRARALDEPALAA</sequence>
<reference evidence="6" key="2">
    <citation type="submission" date="2020-09" db="EMBL/GenBank/DDBJ databases">
        <authorList>
            <person name="Sun Q."/>
            <person name="Zhou Y."/>
        </authorList>
    </citation>
    <scope>NUCLEOTIDE SEQUENCE</scope>
    <source>
        <strain evidence="6">CGMCC 4.7278</strain>
    </source>
</reference>
<dbReference type="GO" id="GO:0006352">
    <property type="term" value="P:DNA-templated transcription initiation"/>
    <property type="evidence" value="ECO:0007669"/>
    <property type="project" value="InterPro"/>
</dbReference>
<keyword evidence="3" id="KW-0238">DNA-binding</keyword>
<reference evidence="6" key="1">
    <citation type="journal article" date="2014" name="Int. J. Syst. Evol. Microbiol.">
        <title>Complete genome sequence of Corynebacterium casei LMG S-19264T (=DSM 44701T), isolated from a smear-ripened cheese.</title>
        <authorList>
            <consortium name="US DOE Joint Genome Institute (JGI-PGF)"/>
            <person name="Walter F."/>
            <person name="Albersmeier A."/>
            <person name="Kalinowski J."/>
            <person name="Ruckert C."/>
        </authorList>
    </citation>
    <scope>NUCLEOTIDE SEQUENCE</scope>
    <source>
        <strain evidence="6">CGMCC 4.7278</strain>
    </source>
</reference>
<dbReference type="Proteomes" id="UP000612956">
    <property type="component" value="Unassembled WGS sequence"/>
</dbReference>
<dbReference type="Gene3D" id="1.20.120.1810">
    <property type="match status" value="1"/>
</dbReference>
<protein>
    <submittedName>
        <fullName evidence="6">RNA polymerase sigma factor SigF</fullName>
    </submittedName>
</protein>
<evidence type="ECO:0000313" key="6">
    <source>
        <dbReference type="EMBL" id="GGK32769.1"/>
    </source>
</evidence>
<dbReference type="InterPro" id="IPR007627">
    <property type="entry name" value="RNA_pol_sigma70_r2"/>
</dbReference>
<dbReference type="SUPFAM" id="SSF88946">
    <property type="entry name" value="Sigma2 domain of RNA polymerase sigma factors"/>
    <property type="match status" value="1"/>
</dbReference>
<organism evidence="6 7">
    <name type="scientific">Nocardia camponoti</name>
    <dbReference type="NCBI Taxonomy" id="1616106"/>
    <lineage>
        <taxon>Bacteria</taxon>
        <taxon>Bacillati</taxon>
        <taxon>Actinomycetota</taxon>
        <taxon>Actinomycetes</taxon>
        <taxon>Mycobacteriales</taxon>
        <taxon>Nocardiaceae</taxon>
        <taxon>Nocardia</taxon>
    </lineage>
</organism>
<dbReference type="Pfam" id="PF04545">
    <property type="entry name" value="Sigma70_r4"/>
    <property type="match status" value="1"/>
</dbReference>
<dbReference type="GO" id="GO:0016987">
    <property type="term" value="F:sigma factor activity"/>
    <property type="evidence" value="ECO:0007669"/>
    <property type="project" value="UniProtKB-KW"/>
</dbReference>
<dbReference type="PANTHER" id="PTHR30385">
    <property type="entry name" value="SIGMA FACTOR F FLAGELLAR"/>
    <property type="match status" value="1"/>
</dbReference>
<keyword evidence="1" id="KW-0805">Transcription regulation</keyword>